<gene>
    <name evidence="1" type="ORF">AB7878_17300</name>
</gene>
<sequence length="473" mass="52891">MMRIEDFVVDGAIPDIAYRTVESPEEVVHPRVDVRDGLLIFYSHKERHEPHRGYVLVSKFLERLARGEAGLALTGNRPSNGRRTTITFDRVDRITISPRLEQFLAGLRATGHVAVTDVTNAPQAAFDVEARRFLDGFMAPGNSQFMQWLPRYSETLAHVREVLSRKAPEDLFDLVWKSRDNAVSNAGQGVMGFEIADRLRGRLIEVISDIAADGSPAAFDAIIDRFEQWRVLGELASVPRLLVARAFAAIHPMRYHTTVDASKQERIIPWFEEHSGFVAPEGGWATKAAALSDHLTRCSVFGDDLERRNMFPWFVFEQLRDASGKVPFRPGHTPKPAMGEARGFASVREIGYRHNVIQDRLFELLCARHGDDAVGTERPTGTGGRADALVRLPDGSFELYEIKPAATAADAVRQAMGQLLEYAYRRGGLQPVSLYVVSDAPLDEITTEFLSRLRSEFALPIEYLQIACEDGDE</sequence>
<comment type="caution">
    <text evidence="1">The sequence shown here is derived from an EMBL/GenBank/DDBJ whole genome shotgun (WGS) entry which is preliminary data.</text>
</comment>
<proteinExistence type="predicted"/>
<evidence type="ECO:0000313" key="2">
    <source>
        <dbReference type="Proteomes" id="UP001562159"/>
    </source>
</evidence>
<dbReference type="Proteomes" id="UP001562159">
    <property type="component" value="Unassembled WGS sequence"/>
</dbReference>
<protein>
    <submittedName>
        <fullName evidence="1">Uncharacterized protein</fullName>
    </submittedName>
</protein>
<organism evidence="1 2">
    <name type="scientific">Rhodanobacter humi</name>
    <dbReference type="NCBI Taxonomy" id="1888173"/>
    <lineage>
        <taxon>Bacteria</taxon>
        <taxon>Pseudomonadati</taxon>
        <taxon>Pseudomonadota</taxon>
        <taxon>Gammaproteobacteria</taxon>
        <taxon>Lysobacterales</taxon>
        <taxon>Rhodanobacteraceae</taxon>
        <taxon>Rhodanobacter</taxon>
    </lineage>
</organism>
<accession>A0ABV4AUW4</accession>
<dbReference type="EMBL" id="JBGBPY010000001">
    <property type="protein sequence ID" value="MEY2184171.1"/>
    <property type="molecule type" value="Genomic_DNA"/>
</dbReference>
<keyword evidence="2" id="KW-1185">Reference proteome</keyword>
<reference evidence="1 2" key="1">
    <citation type="submission" date="2024-07" db="EMBL/GenBank/DDBJ databases">
        <title>Molecular mechanisms and environmental adaptations of flagellar loss and biofilm growth of Rhodanobacter under environmental stress.</title>
        <authorList>
            <person name="Chen M."/>
        </authorList>
    </citation>
    <scope>NUCLEOTIDE SEQUENCE [LARGE SCALE GENOMIC DNA]</scope>
    <source>
        <strain evidence="1 2">RS22</strain>
    </source>
</reference>
<name>A0ABV4AUW4_9GAMM</name>
<evidence type="ECO:0000313" key="1">
    <source>
        <dbReference type="EMBL" id="MEY2184171.1"/>
    </source>
</evidence>